<evidence type="ECO:0000259" key="5">
    <source>
        <dbReference type="Pfam" id="PF18267"/>
    </source>
</evidence>
<comment type="cofactor">
    <cofactor evidence="1">
        <name>FAD</name>
        <dbReference type="ChEBI" id="CHEBI:57692"/>
    </cofactor>
</comment>
<dbReference type="PRINTS" id="PR00368">
    <property type="entry name" value="FADPNR"/>
</dbReference>
<organism evidence="6">
    <name type="scientific">marine sediment metagenome</name>
    <dbReference type="NCBI Taxonomy" id="412755"/>
    <lineage>
        <taxon>unclassified sequences</taxon>
        <taxon>metagenomes</taxon>
        <taxon>ecological metagenomes</taxon>
    </lineage>
</organism>
<proteinExistence type="predicted"/>
<dbReference type="AlphaFoldDB" id="A0A0F9QGS6"/>
<evidence type="ECO:0000313" key="6">
    <source>
        <dbReference type="EMBL" id="KKN04513.1"/>
    </source>
</evidence>
<comment type="caution">
    <text evidence="6">The sequence shown here is derived from an EMBL/GenBank/DDBJ whole genome shotgun (WGS) entry which is preliminary data.</text>
</comment>
<protein>
    <recommendedName>
        <fullName evidence="7">FAD/NAD(P)-binding domain-containing protein</fullName>
    </recommendedName>
</protein>
<evidence type="ECO:0000256" key="1">
    <source>
        <dbReference type="ARBA" id="ARBA00001974"/>
    </source>
</evidence>
<dbReference type="InterPro" id="IPR041575">
    <property type="entry name" value="Rubredoxin_C"/>
</dbReference>
<dbReference type="InterPro" id="IPR036188">
    <property type="entry name" value="FAD/NAD-bd_sf"/>
</dbReference>
<reference evidence="6" key="1">
    <citation type="journal article" date="2015" name="Nature">
        <title>Complex archaea that bridge the gap between prokaryotes and eukaryotes.</title>
        <authorList>
            <person name="Spang A."/>
            <person name="Saw J.H."/>
            <person name="Jorgensen S.L."/>
            <person name="Zaremba-Niedzwiedzka K."/>
            <person name="Martijn J."/>
            <person name="Lind A.E."/>
            <person name="van Eijk R."/>
            <person name="Schleper C."/>
            <person name="Guy L."/>
            <person name="Ettema T.J."/>
        </authorList>
    </citation>
    <scope>NUCLEOTIDE SEQUENCE</scope>
</reference>
<evidence type="ECO:0000256" key="2">
    <source>
        <dbReference type="ARBA" id="ARBA00022630"/>
    </source>
</evidence>
<name>A0A0F9QGS6_9ZZZZ</name>
<accession>A0A0F9QGS6</accession>
<dbReference type="InterPro" id="IPR050260">
    <property type="entry name" value="FAD-bd_OxRdtase"/>
</dbReference>
<dbReference type="Gene3D" id="3.30.390.30">
    <property type="match status" value="1"/>
</dbReference>
<dbReference type="PANTHER" id="PTHR43429">
    <property type="entry name" value="PYRIDINE NUCLEOTIDE-DISULFIDE OXIDOREDUCTASE DOMAIN-CONTAINING"/>
    <property type="match status" value="1"/>
</dbReference>
<dbReference type="Pfam" id="PF18267">
    <property type="entry name" value="Rubredoxin_C"/>
    <property type="match status" value="1"/>
</dbReference>
<dbReference type="GO" id="GO:0016491">
    <property type="term" value="F:oxidoreductase activity"/>
    <property type="evidence" value="ECO:0007669"/>
    <property type="project" value="InterPro"/>
</dbReference>
<evidence type="ECO:0000259" key="4">
    <source>
        <dbReference type="Pfam" id="PF07992"/>
    </source>
</evidence>
<dbReference type="InterPro" id="IPR023753">
    <property type="entry name" value="FAD/NAD-binding_dom"/>
</dbReference>
<sequence>MSKFKYVLLGNSAAAIAAAEAIRANDKKGTIAIVSAEDSYAYSPALTTYYISGAIAAERVFYRKKDFYDSLKIKTFLGKPAVSLNKKNKTVELDNNEKISYEKLLIATGGAPKKPDIKGAGLKGVFTLRTMDDAEKIKERAANAKNAVVLGGGLVGLRAAYALHQLGLKITVVVGSKNILSQNLDEQAAQMMQNWLKEKHFNILTETNVAAIEGKTEVKSVKLGDGSKLDAEMVIIGKGVAPNASFAKEAGLEVDRGIVVNDEQRTNDANIYAAGDVAQGYDKLLKKKVVNAIWPVAVDQGRVAGSNMAGAKAKYDGSFAMNSVDFFGLTAQSMGISRPKNPKDYEIIEKSEPAKNIYRKLVLKDDVLVGAVLIGDVDRSGILTSLINDGTKVSDFKEGLKGDEISYMFLPKNIRDKKIGVS</sequence>
<dbReference type="InterPro" id="IPR016156">
    <property type="entry name" value="FAD/NAD-linked_Rdtase_dimer_sf"/>
</dbReference>
<gene>
    <name evidence="6" type="ORF">LCGC14_1096630</name>
</gene>
<evidence type="ECO:0008006" key="7">
    <source>
        <dbReference type="Google" id="ProtNLM"/>
    </source>
</evidence>
<evidence type="ECO:0000256" key="3">
    <source>
        <dbReference type="ARBA" id="ARBA00022827"/>
    </source>
</evidence>
<dbReference type="SUPFAM" id="SSF51905">
    <property type="entry name" value="FAD/NAD(P)-binding domain"/>
    <property type="match status" value="2"/>
</dbReference>
<feature type="domain" description="NADH-rubredoxin oxidoreductase C-terminal" evidence="5">
    <location>
        <begin position="322"/>
        <end position="390"/>
    </location>
</feature>
<keyword evidence="2" id="KW-0285">Flavoprotein</keyword>
<keyword evidence="3" id="KW-0274">FAD</keyword>
<dbReference type="Gene3D" id="3.50.50.60">
    <property type="entry name" value="FAD/NAD(P)-binding domain"/>
    <property type="match status" value="2"/>
</dbReference>
<dbReference type="PANTHER" id="PTHR43429:SF3">
    <property type="entry name" value="NITRITE REDUCTASE [NAD(P)H]"/>
    <property type="match status" value="1"/>
</dbReference>
<dbReference type="EMBL" id="LAZR01004910">
    <property type="protein sequence ID" value="KKN04513.1"/>
    <property type="molecule type" value="Genomic_DNA"/>
</dbReference>
<feature type="domain" description="FAD/NAD(P)-binding" evidence="4">
    <location>
        <begin position="5"/>
        <end position="301"/>
    </location>
</feature>
<dbReference type="PRINTS" id="PR00411">
    <property type="entry name" value="PNDRDTASEI"/>
</dbReference>
<dbReference type="Pfam" id="PF07992">
    <property type="entry name" value="Pyr_redox_2"/>
    <property type="match status" value="1"/>
</dbReference>